<evidence type="ECO:0000256" key="5">
    <source>
        <dbReference type="ARBA" id="ARBA00022989"/>
    </source>
</evidence>
<evidence type="ECO:0000313" key="9">
    <source>
        <dbReference type="Proteomes" id="UP000266172"/>
    </source>
</evidence>
<dbReference type="PANTHER" id="PTHR43549">
    <property type="entry name" value="MULTIDRUG RESISTANCE PROTEIN YPNP-RELATED"/>
    <property type="match status" value="1"/>
</dbReference>
<feature type="transmembrane region" description="Helical" evidence="7">
    <location>
        <begin position="329"/>
        <end position="353"/>
    </location>
</feature>
<feature type="transmembrane region" description="Helical" evidence="7">
    <location>
        <begin position="106"/>
        <end position="127"/>
    </location>
</feature>
<dbReference type="GO" id="GO:0015297">
    <property type="term" value="F:antiporter activity"/>
    <property type="evidence" value="ECO:0007669"/>
    <property type="project" value="InterPro"/>
</dbReference>
<reference evidence="8 9" key="1">
    <citation type="submission" date="2018-08" db="EMBL/GenBank/DDBJ databases">
        <title>A genome reference for cultivated species of the human gut microbiota.</title>
        <authorList>
            <person name="Zou Y."/>
            <person name="Xue W."/>
            <person name="Luo G."/>
        </authorList>
    </citation>
    <scope>NUCLEOTIDE SEQUENCE [LARGE SCALE GENOMIC DNA]</scope>
    <source>
        <strain evidence="8 9">AF22-12AC</strain>
    </source>
</reference>
<evidence type="ECO:0000256" key="2">
    <source>
        <dbReference type="ARBA" id="ARBA00022448"/>
    </source>
</evidence>
<name>A0A395V9M4_9FIRM</name>
<accession>A0A395V9M4</accession>
<feature type="transmembrane region" description="Helical" evidence="7">
    <location>
        <begin position="147"/>
        <end position="166"/>
    </location>
</feature>
<dbReference type="AlphaFoldDB" id="A0A395V9M4"/>
<evidence type="ECO:0000256" key="4">
    <source>
        <dbReference type="ARBA" id="ARBA00022692"/>
    </source>
</evidence>
<gene>
    <name evidence="8" type="ORF">DWX93_12540</name>
</gene>
<dbReference type="Proteomes" id="UP000266172">
    <property type="component" value="Unassembled WGS sequence"/>
</dbReference>
<dbReference type="InterPro" id="IPR048279">
    <property type="entry name" value="MdtK-like"/>
</dbReference>
<feature type="transmembrane region" description="Helical" evidence="7">
    <location>
        <begin position="401"/>
        <end position="419"/>
    </location>
</feature>
<feature type="transmembrane region" description="Helical" evidence="7">
    <location>
        <begin position="204"/>
        <end position="224"/>
    </location>
</feature>
<dbReference type="PIRSF" id="PIRSF006603">
    <property type="entry name" value="DinF"/>
    <property type="match status" value="1"/>
</dbReference>
<feature type="transmembrane region" description="Helical" evidence="7">
    <location>
        <begin position="59"/>
        <end position="85"/>
    </location>
</feature>
<dbReference type="NCBIfam" id="TIGR00797">
    <property type="entry name" value="matE"/>
    <property type="match status" value="1"/>
</dbReference>
<dbReference type="CDD" id="cd13138">
    <property type="entry name" value="MATE_yoeA_like"/>
    <property type="match status" value="1"/>
</dbReference>
<feature type="transmembrane region" description="Helical" evidence="7">
    <location>
        <begin position="431"/>
        <end position="453"/>
    </location>
</feature>
<feature type="transmembrane region" description="Helical" evidence="7">
    <location>
        <begin position="178"/>
        <end position="198"/>
    </location>
</feature>
<keyword evidence="2" id="KW-0813">Transport</keyword>
<evidence type="ECO:0000256" key="1">
    <source>
        <dbReference type="ARBA" id="ARBA00004651"/>
    </source>
</evidence>
<dbReference type="GO" id="GO:0042910">
    <property type="term" value="F:xenobiotic transmembrane transporter activity"/>
    <property type="evidence" value="ECO:0007669"/>
    <property type="project" value="InterPro"/>
</dbReference>
<evidence type="ECO:0000256" key="6">
    <source>
        <dbReference type="ARBA" id="ARBA00023136"/>
    </source>
</evidence>
<dbReference type="InterPro" id="IPR002528">
    <property type="entry name" value="MATE_fam"/>
</dbReference>
<feature type="transmembrane region" description="Helical" evidence="7">
    <location>
        <begin position="21"/>
        <end position="39"/>
    </location>
</feature>
<organism evidence="8 9">
    <name type="scientific">Roseburia hominis</name>
    <dbReference type="NCBI Taxonomy" id="301301"/>
    <lineage>
        <taxon>Bacteria</taxon>
        <taxon>Bacillati</taxon>
        <taxon>Bacillota</taxon>
        <taxon>Clostridia</taxon>
        <taxon>Lachnospirales</taxon>
        <taxon>Lachnospiraceae</taxon>
        <taxon>Roseburia</taxon>
    </lineage>
</organism>
<dbReference type="Pfam" id="PF01554">
    <property type="entry name" value="MatE"/>
    <property type="match status" value="2"/>
</dbReference>
<feature type="transmembrane region" description="Helical" evidence="7">
    <location>
        <begin position="373"/>
        <end position="394"/>
    </location>
</feature>
<evidence type="ECO:0000256" key="7">
    <source>
        <dbReference type="SAM" id="Phobius"/>
    </source>
</evidence>
<dbReference type="GO" id="GO:0005886">
    <property type="term" value="C:plasma membrane"/>
    <property type="evidence" value="ECO:0007669"/>
    <property type="project" value="UniProtKB-SubCell"/>
</dbReference>
<dbReference type="RefSeq" id="WP_118097861.1">
    <property type="nucleotide sequence ID" value="NZ_QRVL01000012.1"/>
</dbReference>
<comment type="subcellular location">
    <subcellularLocation>
        <location evidence="1">Cell membrane</location>
        <topology evidence="1">Multi-pass membrane protein</topology>
    </subcellularLocation>
</comment>
<dbReference type="InterPro" id="IPR052031">
    <property type="entry name" value="Membrane_Transporter-Flippase"/>
</dbReference>
<proteinExistence type="predicted"/>
<comment type="caution">
    <text evidence="8">The sequence shown here is derived from an EMBL/GenBank/DDBJ whole genome shotgun (WGS) entry which is preliminary data.</text>
</comment>
<evidence type="ECO:0000256" key="3">
    <source>
        <dbReference type="ARBA" id="ARBA00022475"/>
    </source>
</evidence>
<keyword evidence="3" id="KW-1003">Cell membrane</keyword>
<protein>
    <submittedName>
        <fullName evidence="8">MATE family efflux transporter</fullName>
    </submittedName>
</protein>
<keyword evidence="6 7" id="KW-0472">Membrane</keyword>
<dbReference type="PANTHER" id="PTHR43549:SF2">
    <property type="entry name" value="MULTIDRUG RESISTANCE PROTEIN NORM-RELATED"/>
    <property type="match status" value="1"/>
</dbReference>
<dbReference type="EMBL" id="QRVL01000012">
    <property type="protein sequence ID" value="RGS38352.1"/>
    <property type="molecule type" value="Genomic_DNA"/>
</dbReference>
<keyword evidence="5 7" id="KW-1133">Transmembrane helix</keyword>
<evidence type="ECO:0000313" key="8">
    <source>
        <dbReference type="EMBL" id="RGS38352.1"/>
    </source>
</evidence>
<sequence>MEKNMQADLSKKDEQFREFSLNGPMWRVVLYVGFPLALYESLNQLFKILDTMMASHIGASAVSAVAYLSQINMMISAVGTGLAVGASIKVSQAYGAGDFMLVKKRVSTMFAMCGALGIAILLVLVPFTPEFLRLMNTPEEFIADGSTYFRLELFGMVITFFNNVYIAIERARGNSKRILILNTAVIVVKLGLTAWFVYGLGGGINMISCATIISQSLLLLAACINMNQKGNAFGFSLRVISIKKEVICPMLTLSFPVIVERIAFAVGKVIVNSMSTVYGSWTVGALGISNNIGGITTNPQNGFQEGGSSIISQNLGAGRPKRALLAFRWVLYIDILIGLVIMTASLLCLNQLAGLFAGDNAEFAEMIKQIYRFEAVGAIPLGVNAAVMALLYGFGKTRVTLVMNFCRVFLFRVPVLWALQQFTDLGNVSAGIVMAVSNVASGVLAAVVGVIEIRRICNTYDVRYFGGERKN</sequence>
<keyword evidence="4 7" id="KW-0812">Transmembrane</keyword>